<feature type="domain" description="SWIM-type" evidence="2">
    <location>
        <begin position="593"/>
        <end position="625"/>
    </location>
</feature>
<evidence type="ECO:0000313" key="4">
    <source>
        <dbReference type="Proteomes" id="UP001307889"/>
    </source>
</evidence>
<organism evidence="3 4">
    <name type="scientific">Nesidiocoris tenuis</name>
    <dbReference type="NCBI Taxonomy" id="355587"/>
    <lineage>
        <taxon>Eukaryota</taxon>
        <taxon>Metazoa</taxon>
        <taxon>Ecdysozoa</taxon>
        <taxon>Arthropoda</taxon>
        <taxon>Hexapoda</taxon>
        <taxon>Insecta</taxon>
        <taxon>Pterygota</taxon>
        <taxon>Neoptera</taxon>
        <taxon>Paraneoptera</taxon>
        <taxon>Hemiptera</taxon>
        <taxon>Heteroptera</taxon>
        <taxon>Panheteroptera</taxon>
        <taxon>Cimicomorpha</taxon>
        <taxon>Miridae</taxon>
        <taxon>Dicyphina</taxon>
        <taxon>Nesidiocoris</taxon>
    </lineage>
</organism>
<accession>A0ABN7AQ53</accession>
<keyword evidence="1" id="KW-0479">Metal-binding</keyword>
<dbReference type="PANTHER" id="PTHR33936:SF24">
    <property type="entry name" value="C2H2-TYPE DOMAIN-CONTAINING PROTEIN"/>
    <property type="match status" value="1"/>
</dbReference>
<protein>
    <submittedName>
        <fullName evidence="3">Zinc finger protein</fullName>
    </submittedName>
</protein>
<name>A0ABN7AQ53_9HEMI</name>
<dbReference type="Proteomes" id="UP001307889">
    <property type="component" value="Chromosome 4"/>
</dbReference>
<keyword evidence="4" id="KW-1185">Reference proteome</keyword>
<keyword evidence="1" id="KW-0863">Zinc-finger</keyword>
<reference evidence="3 4" key="1">
    <citation type="submission" date="2023-09" db="EMBL/GenBank/DDBJ databases">
        <title>Nesidiocoris tenuis whole genome shotgun sequence.</title>
        <authorList>
            <person name="Shibata T."/>
            <person name="Shimoda M."/>
            <person name="Kobayashi T."/>
            <person name="Uehara T."/>
        </authorList>
    </citation>
    <scope>NUCLEOTIDE SEQUENCE [LARGE SCALE GENOMIC DNA]</scope>
    <source>
        <strain evidence="3 4">Japan</strain>
    </source>
</reference>
<dbReference type="InterPro" id="IPR052797">
    <property type="entry name" value="RegFact_GeneExpr_CellDeath"/>
</dbReference>
<dbReference type="InterPro" id="IPR013087">
    <property type="entry name" value="Znf_C2H2_type"/>
</dbReference>
<evidence type="ECO:0000313" key="3">
    <source>
        <dbReference type="EMBL" id="BES93452.1"/>
    </source>
</evidence>
<dbReference type="SMART" id="SM00355">
    <property type="entry name" value="ZnF_C2H2"/>
    <property type="match status" value="2"/>
</dbReference>
<gene>
    <name evidence="3" type="ORF">NTJ_06261</name>
</gene>
<dbReference type="PROSITE" id="PS50966">
    <property type="entry name" value="ZF_SWIM"/>
    <property type="match status" value="1"/>
</dbReference>
<evidence type="ECO:0000256" key="1">
    <source>
        <dbReference type="PROSITE-ProRule" id="PRU00325"/>
    </source>
</evidence>
<dbReference type="InterPro" id="IPR007527">
    <property type="entry name" value="Znf_SWIM"/>
</dbReference>
<evidence type="ECO:0000259" key="2">
    <source>
        <dbReference type="PROSITE" id="PS50966"/>
    </source>
</evidence>
<dbReference type="PANTHER" id="PTHR33936">
    <property type="entry name" value="PROTEIN CBG17840"/>
    <property type="match status" value="1"/>
</dbReference>
<proteinExistence type="predicted"/>
<dbReference type="EMBL" id="AP028912">
    <property type="protein sequence ID" value="BES93452.1"/>
    <property type="molecule type" value="Genomic_DNA"/>
</dbReference>
<keyword evidence="1" id="KW-0862">Zinc</keyword>
<dbReference type="Gene3D" id="3.30.160.60">
    <property type="entry name" value="Classic Zinc Finger"/>
    <property type="match status" value="1"/>
</dbReference>
<sequence>MPKMARSNKLTVRQREVQCYHCNYKTKFKGNLKKHISSVHGEARRRCKERTFNCPLCVYSATRAKMIEHYTSCHEYKVNRVCYDFQTVDEFNSWKERVEREEMSRYIVLKGTAKLKTVNVTYFRCYRDGLFHSRGTGKRLLKVKGTNKMNGCCPSEIKLVEDRESGHVKMHLIKDHFGHSIELDRLPLLKQEKDLIAEKLAQKVPMNKVLDEIHNSKCDQLERIHLITRKDVFNIATAYKLKNENTRRSIEGVSPDVEAWVKRIEIETNVVRLFKPQGILMDDEPRLTKSDFVLIVFNDMQVEFMKTYGHQVVGLDRIHGRSKSDYELVSVLVIDELLQCLPCAFLLSNRIDDVVIQIFVSTLSRYVGGVLKPDLFTSDVADVFHSCWSSVMGRPTRQFFNPWHVEKDWSKMLVTIKNAEKRANAHKIIKGLMKEKDVEAFCQLLKSVHTELTNDPETRQFGFLFNEKYSNNYSSWAVRLSSDKVVEIVTHLECAHKSIRLLFLQGKKMKRLDQTMAEVMRMIRDTMLDNSIISHRGKGLTRAHESFLLPPEISINIEKVENGWKVHSPAWPLMTYEVTPHMVCQCHLRCAECRICIHSYRCSCAVSTMEWLVCQHVHALANNLTRNVDVGAQTTPMLGSPEPVEDQKIMVPVNGGKVNNQQRSHGRITIVAPPVVVLSSEPHPVHVNGQVLQSHHQPFPSIQIESETYQPIHQQLQQSPQQTSVYQDRAHHGINNAEETRSVQVLQPSCETNVPLEFEELLFKQLVKPEDSSLDMRQAKNEALKLVQDIFDAIETREQLAVFTNSIIPVLPIVTAMKFSNTEPC</sequence>